<sequence length="170" mass="19401">MACIIFFILSSIASLDCIAHAFNRAITNVLATRANGVKYSGSPSLDRIPFLRSSGNEDNSSDHEEMLRELRETKRQIYGADIPMDDEIKQATINAENAFLAAMLEQTQQFNRIKSEQGSDRAVELFMNRIQEEQNPRGEANHTEEKWFVERLQKEQNPGMTTDATDEDWQ</sequence>
<name>A0ABD3QNC2_9STRA</name>
<feature type="chain" id="PRO_5044853074" evidence="2">
    <location>
        <begin position="22"/>
        <end position="170"/>
    </location>
</feature>
<protein>
    <submittedName>
        <fullName evidence="3">Uncharacterized protein</fullName>
    </submittedName>
</protein>
<dbReference type="Proteomes" id="UP001516023">
    <property type="component" value="Unassembled WGS sequence"/>
</dbReference>
<feature type="signal peptide" evidence="2">
    <location>
        <begin position="1"/>
        <end position="21"/>
    </location>
</feature>
<dbReference type="EMBL" id="JABMIG020000023">
    <property type="protein sequence ID" value="KAL3801927.1"/>
    <property type="molecule type" value="Genomic_DNA"/>
</dbReference>
<evidence type="ECO:0000313" key="4">
    <source>
        <dbReference type="Proteomes" id="UP001516023"/>
    </source>
</evidence>
<evidence type="ECO:0000256" key="2">
    <source>
        <dbReference type="SAM" id="SignalP"/>
    </source>
</evidence>
<dbReference type="AlphaFoldDB" id="A0ABD3QNC2"/>
<gene>
    <name evidence="3" type="ORF">HJC23_010271</name>
</gene>
<organism evidence="3 4">
    <name type="scientific">Cyclotella cryptica</name>
    <dbReference type="NCBI Taxonomy" id="29204"/>
    <lineage>
        <taxon>Eukaryota</taxon>
        <taxon>Sar</taxon>
        <taxon>Stramenopiles</taxon>
        <taxon>Ochrophyta</taxon>
        <taxon>Bacillariophyta</taxon>
        <taxon>Coscinodiscophyceae</taxon>
        <taxon>Thalassiosirophycidae</taxon>
        <taxon>Stephanodiscales</taxon>
        <taxon>Stephanodiscaceae</taxon>
        <taxon>Cyclotella</taxon>
    </lineage>
</organism>
<keyword evidence="4" id="KW-1185">Reference proteome</keyword>
<proteinExistence type="predicted"/>
<evidence type="ECO:0000256" key="1">
    <source>
        <dbReference type="SAM" id="MobiDB-lite"/>
    </source>
</evidence>
<accession>A0ABD3QNC2</accession>
<comment type="caution">
    <text evidence="3">The sequence shown here is derived from an EMBL/GenBank/DDBJ whole genome shotgun (WGS) entry which is preliminary data.</text>
</comment>
<evidence type="ECO:0000313" key="3">
    <source>
        <dbReference type="EMBL" id="KAL3801927.1"/>
    </source>
</evidence>
<reference evidence="3 4" key="1">
    <citation type="journal article" date="2020" name="G3 (Bethesda)">
        <title>Improved Reference Genome for Cyclotella cryptica CCMP332, a Model for Cell Wall Morphogenesis, Salinity Adaptation, and Lipid Production in Diatoms (Bacillariophyta).</title>
        <authorList>
            <person name="Roberts W.R."/>
            <person name="Downey K.M."/>
            <person name="Ruck E.C."/>
            <person name="Traller J.C."/>
            <person name="Alverson A.J."/>
        </authorList>
    </citation>
    <scope>NUCLEOTIDE SEQUENCE [LARGE SCALE GENOMIC DNA]</scope>
    <source>
        <strain evidence="3 4">CCMP332</strain>
    </source>
</reference>
<keyword evidence="2" id="KW-0732">Signal</keyword>
<feature type="region of interest" description="Disordered" evidence="1">
    <location>
        <begin position="151"/>
        <end position="170"/>
    </location>
</feature>